<dbReference type="PANTHER" id="PTHR23507">
    <property type="entry name" value="ZGC:174356"/>
    <property type="match status" value="1"/>
</dbReference>
<evidence type="ECO:0000256" key="1">
    <source>
        <dbReference type="ARBA" id="ARBA00004141"/>
    </source>
</evidence>
<accession>A0A0D8XPE6</accession>
<keyword evidence="3 5" id="KW-1133">Transmembrane helix</keyword>
<evidence type="ECO:0000256" key="4">
    <source>
        <dbReference type="ARBA" id="ARBA00023136"/>
    </source>
</evidence>
<keyword evidence="4 5" id="KW-0472">Membrane</keyword>
<dbReference type="Pfam" id="PF07690">
    <property type="entry name" value="MFS_1"/>
    <property type="match status" value="1"/>
</dbReference>
<dbReference type="Proteomes" id="UP000053766">
    <property type="component" value="Unassembled WGS sequence"/>
</dbReference>
<dbReference type="InterPro" id="IPR036259">
    <property type="entry name" value="MFS_trans_sf"/>
</dbReference>
<dbReference type="OrthoDB" id="419734at2759"/>
<feature type="transmembrane region" description="Helical" evidence="5">
    <location>
        <begin position="358"/>
        <end position="383"/>
    </location>
</feature>
<feature type="transmembrane region" description="Helical" evidence="5">
    <location>
        <begin position="297"/>
        <end position="317"/>
    </location>
</feature>
<gene>
    <name evidence="6" type="ORF">DICVIV_08333</name>
</gene>
<feature type="transmembrane region" description="Helical" evidence="5">
    <location>
        <begin position="395"/>
        <end position="419"/>
    </location>
</feature>
<feature type="transmembrane region" description="Helical" evidence="5">
    <location>
        <begin position="164"/>
        <end position="185"/>
    </location>
</feature>
<feature type="transmembrane region" description="Helical" evidence="5">
    <location>
        <begin position="99"/>
        <end position="118"/>
    </location>
</feature>
<evidence type="ECO:0000256" key="2">
    <source>
        <dbReference type="ARBA" id="ARBA00022692"/>
    </source>
</evidence>
<feature type="transmembrane region" description="Helical" evidence="5">
    <location>
        <begin position="329"/>
        <end position="352"/>
    </location>
</feature>
<evidence type="ECO:0008006" key="8">
    <source>
        <dbReference type="Google" id="ProtNLM"/>
    </source>
</evidence>
<dbReference type="Gene3D" id="1.20.1250.20">
    <property type="entry name" value="MFS general substrate transporter like domains"/>
    <property type="match status" value="1"/>
</dbReference>
<evidence type="ECO:0000313" key="7">
    <source>
        <dbReference type="Proteomes" id="UP000053766"/>
    </source>
</evidence>
<evidence type="ECO:0000256" key="3">
    <source>
        <dbReference type="ARBA" id="ARBA00022989"/>
    </source>
</evidence>
<dbReference type="SUPFAM" id="SSF103473">
    <property type="entry name" value="MFS general substrate transporter"/>
    <property type="match status" value="1"/>
</dbReference>
<dbReference type="AlphaFoldDB" id="A0A0D8XPE6"/>
<reference evidence="7" key="2">
    <citation type="journal article" date="2016" name="Sci. Rep.">
        <title>Dictyocaulus viviparus genome, variome and transcriptome elucidate lungworm biology and support future intervention.</title>
        <authorList>
            <person name="McNulty S.N."/>
            <person name="Strube C."/>
            <person name="Rosa B.A."/>
            <person name="Martin J.C."/>
            <person name="Tyagi R."/>
            <person name="Choi Y.J."/>
            <person name="Wang Q."/>
            <person name="Hallsworth Pepin K."/>
            <person name="Zhang X."/>
            <person name="Ozersky P."/>
            <person name="Wilson R.K."/>
            <person name="Sternberg P.W."/>
            <person name="Gasser R.B."/>
            <person name="Mitreva M."/>
        </authorList>
    </citation>
    <scope>NUCLEOTIDE SEQUENCE [LARGE SCALE GENOMIC DNA]</scope>
    <source>
        <strain evidence="7">HannoverDv2000</strain>
    </source>
</reference>
<dbReference type="InterPro" id="IPR011701">
    <property type="entry name" value="MFS"/>
</dbReference>
<organism evidence="6 7">
    <name type="scientific">Dictyocaulus viviparus</name>
    <name type="common">Bovine lungworm</name>
    <dbReference type="NCBI Taxonomy" id="29172"/>
    <lineage>
        <taxon>Eukaryota</taxon>
        <taxon>Metazoa</taxon>
        <taxon>Ecdysozoa</taxon>
        <taxon>Nematoda</taxon>
        <taxon>Chromadorea</taxon>
        <taxon>Rhabditida</taxon>
        <taxon>Rhabditina</taxon>
        <taxon>Rhabditomorpha</taxon>
        <taxon>Strongyloidea</taxon>
        <taxon>Metastrongylidae</taxon>
        <taxon>Dictyocaulus</taxon>
    </lineage>
</organism>
<feature type="transmembrane region" description="Helical" evidence="5">
    <location>
        <begin position="191"/>
        <end position="211"/>
    </location>
</feature>
<keyword evidence="7" id="KW-1185">Reference proteome</keyword>
<sequence length="441" mass="49239">MFNVYCGDIGMEIPLFIYMMTSFLKYPVFQNLIYEKLCLVQYEDKSICSNVTAYHSDKLIQADANHFYLLSSIVLTLPSFFSTLLLGSVTDLWSVKIPLLIPFFGLIVCTFNYIIQTVNMNASIYWLLISDAVFGICGGYIAVLATTLSYGVKKTSISRRSVRIAGVEGAIGLGGTVGYALSGVIRELMGYSYTFLLMLVLQVFGLLYILIYAEECGQSQIDNEEIDNGYASKIFWKCITALDNYRQLLTPARHFLFILGLNVFAFGVELFIFAGLMDIQYSYLRYKLGWGDKQYGWFSGLQFGVTTLAVSIIYPFLYLRGFTDGTLGCFGLITKIISLVMFAFISSTPMAYSIISNTYFYCISLGKMFSLVALLEGATGILATVVFNTLYPKTLWFFPGLLYIASALLLIIPLVILGISDKVVKSGFHLEESNGERDLGE</sequence>
<feature type="transmembrane region" description="Helical" evidence="5">
    <location>
        <begin position="255"/>
        <end position="277"/>
    </location>
</feature>
<dbReference type="GO" id="GO:0016020">
    <property type="term" value="C:membrane"/>
    <property type="evidence" value="ECO:0007669"/>
    <property type="project" value="UniProtKB-SubCell"/>
</dbReference>
<feature type="transmembrane region" description="Helical" evidence="5">
    <location>
        <begin position="124"/>
        <end position="152"/>
    </location>
</feature>
<reference evidence="6 7" key="1">
    <citation type="submission" date="2013-11" db="EMBL/GenBank/DDBJ databases">
        <title>Draft genome of the bovine lungworm Dictyocaulus viviparus.</title>
        <authorList>
            <person name="Mitreva M."/>
        </authorList>
    </citation>
    <scope>NUCLEOTIDE SEQUENCE [LARGE SCALE GENOMIC DNA]</scope>
    <source>
        <strain evidence="6 7">HannoverDv2000</strain>
    </source>
</reference>
<name>A0A0D8XPE6_DICVI</name>
<keyword evidence="2 5" id="KW-0812">Transmembrane</keyword>
<dbReference type="EMBL" id="KN716397">
    <property type="protein sequence ID" value="KJH45627.1"/>
    <property type="molecule type" value="Genomic_DNA"/>
</dbReference>
<proteinExistence type="predicted"/>
<dbReference type="GO" id="GO:0022857">
    <property type="term" value="F:transmembrane transporter activity"/>
    <property type="evidence" value="ECO:0007669"/>
    <property type="project" value="InterPro"/>
</dbReference>
<evidence type="ECO:0000256" key="5">
    <source>
        <dbReference type="SAM" id="Phobius"/>
    </source>
</evidence>
<feature type="transmembrane region" description="Helical" evidence="5">
    <location>
        <begin position="67"/>
        <end position="87"/>
    </location>
</feature>
<evidence type="ECO:0000313" key="6">
    <source>
        <dbReference type="EMBL" id="KJH45627.1"/>
    </source>
</evidence>
<dbReference type="PANTHER" id="PTHR23507:SF1">
    <property type="entry name" value="FI18259P1-RELATED"/>
    <property type="match status" value="1"/>
</dbReference>
<protein>
    <recommendedName>
        <fullName evidence="8">Transporter, major facilitator family protein</fullName>
    </recommendedName>
</protein>
<comment type="subcellular location">
    <subcellularLocation>
        <location evidence="1">Membrane</location>
        <topology evidence="1">Multi-pass membrane protein</topology>
    </subcellularLocation>
</comment>